<keyword evidence="1" id="KW-0119">Carbohydrate metabolism</keyword>
<dbReference type="EMBL" id="JAVDYE010000001">
    <property type="protein sequence ID" value="MDR7380950.1"/>
    <property type="molecule type" value="Genomic_DNA"/>
</dbReference>
<dbReference type="InterPro" id="IPR006311">
    <property type="entry name" value="TAT_signal"/>
</dbReference>
<dbReference type="PANTHER" id="PTHR12110">
    <property type="entry name" value="HYDROXYPYRUVATE ISOMERASE"/>
    <property type="match status" value="1"/>
</dbReference>
<feature type="region of interest" description="Disordered" evidence="2">
    <location>
        <begin position="1"/>
        <end position="20"/>
    </location>
</feature>
<feature type="domain" description="Xylose isomerase-like TIM barrel" evidence="4">
    <location>
        <begin position="94"/>
        <end position="293"/>
    </location>
</feature>
<dbReference type="SUPFAM" id="SSF51658">
    <property type="entry name" value="Xylose isomerase-like"/>
    <property type="match status" value="1"/>
</dbReference>
<keyword evidence="3" id="KW-0732">Signal</keyword>
<organism evidence="5 6">
    <name type="scientific">Promicromonospora iranensis</name>
    <dbReference type="NCBI Taxonomy" id="1105144"/>
    <lineage>
        <taxon>Bacteria</taxon>
        <taxon>Bacillati</taxon>
        <taxon>Actinomycetota</taxon>
        <taxon>Actinomycetes</taxon>
        <taxon>Micrococcales</taxon>
        <taxon>Promicromonosporaceae</taxon>
        <taxon>Promicromonospora</taxon>
    </lineage>
</organism>
<evidence type="ECO:0000256" key="3">
    <source>
        <dbReference type="SAM" id="SignalP"/>
    </source>
</evidence>
<protein>
    <submittedName>
        <fullName evidence="5">Sugar phosphate isomerase/epimerase</fullName>
    </submittedName>
</protein>
<evidence type="ECO:0000256" key="2">
    <source>
        <dbReference type="SAM" id="MobiDB-lite"/>
    </source>
</evidence>
<evidence type="ECO:0000313" key="5">
    <source>
        <dbReference type="EMBL" id="MDR7380950.1"/>
    </source>
</evidence>
<dbReference type="PROSITE" id="PS51318">
    <property type="entry name" value="TAT"/>
    <property type="match status" value="1"/>
</dbReference>
<evidence type="ECO:0000313" key="6">
    <source>
        <dbReference type="Proteomes" id="UP001183585"/>
    </source>
</evidence>
<sequence length="324" mass="35232">MTTDNDVRSTMRNALPRSRHRRQLHAAALAAAMALGTLAAAPAATAASPDQGAAGCGSGRGIPDSQISIQLFTHVSELGFEQPTTEQLDRVFGEVAKAGFRNVELYNQPYDMPVEDLEALLDEHGLHAASSHGSTDWDTWPETVAYAAELGQRYIGAGGIPGSTATYEDTVETAAYLDQLGEYAHHHGVKKVLLHNHSDVFEKTFTHPGTGETVTAWEVLVENTDRRYVTFELDLGWAADAGMDVAGLVEEHGDRMELLHVKDAVNIGAPEGLTQVGLGDGEMDFAPIFRAAKGDVKYYTYEWDFAPSFESSAKSYKFLDCFTF</sequence>
<gene>
    <name evidence="5" type="ORF">J2S48_000465</name>
</gene>
<dbReference type="GO" id="GO:0016853">
    <property type="term" value="F:isomerase activity"/>
    <property type="evidence" value="ECO:0007669"/>
    <property type="project" value="UniProtKB-KW"/>
</dbReference>
<evidence type="ECO:0000256" key="1">
    <source>
        <dbReference type="ARBA" id="ARBA00023277"/>
    </source>
</evidence>
<keyword evidence="6" id="KW-1185">Reference proteome</keyword>
<feature type="chain" id="PRO_5047297458" evidence="3">
    <location>
        <begin position="47"/>
        <end position="324"/>
    </location>
</feature>
<dbReference type="InterPro" id="IPR050312">
    <property type="entry name" value="IolE/XylAMocC-like"/>
</dbReference>
<dbReference type="RefSeq" id="WP_274992143.1">
    <property type="nucleotide sequence ID" value="NZ_JAJQQP010000002.1"/>
</dbReference>
<feature type="signal peptide" evidence="3">
    <location>
        <begin position="1"/>
        <end position="46"/>
    </location>
</feature>
<dbReference type="PANTHER" id="PTHR12110:SF41">
    <property type="entry name" value="INOSOSE DEHYDRATASE"/>
    <property type="match status" value="1"/>
</dbReference>
<keyword evidence="5" id="KW-0413">Isomerase</keyword>
<dbReference type="InterPro" id="IPR013022">
    <property type="entry name" value="Xyl_isomerase-like_TIM-brl"/>
</dbReference>
<dbReference type="Gene3D" id="3.20.20.150">
    <property type="entry name" value="Divalent-metal-dependent TIM barrel enzymes"/>
    <property type="match status" value="1"/>
</dbReference>
<proteinExistence type="predicted"/>
<evidence type="ECO:0000259" key="4">
    <source>
        <dbReference type="Pfam" id="PF01261"/>
    </source>
</evidence>
<comment type="caution">
    <text evidence="5">The sequence shown here is derived from an EMBL/GenBank/DDBJ whole genome shotgun (WGS) entry which is preliminary data.</text>
</comment>
<reference evidence="5 6" key="1">
    <citation type="submission" date="2023-07" db="EMBL/GenBank/DDBJ databases">
        <title>Sequencing the genomes of 1000 actinobacteria strains.</title>
        <authorList>
            <person name="Klenk H.-P."/>
        </authorList>
    </citation>
    <scope>NUCLEOTIDE SEQUENCE [LARGE SCALE GENOMIC DNA]</scope>
    <source>
        <strain evidence="5 6">DSM 45554</strain>
    </source>
</reference>
<name>A0ABU2CHY8_9MICO</name>
<accession>A0ABU2CHY8</accession>
<dbReference type="Proteomes" id="UP001183585">
    <property type="component" value="Unassembled WGS sequence"/>
</dbReference>
<dbReference type="Pfam" id="PF01261">
    <property type="entry name" value="AP_endonuc_2"/>
    <property type="match status" value="1"/>
</dbReference>
<dbReference type="InterPro" id="IPR036237">
    <property type="entry name" value="Xyl_isomerase-like_sf"/>
</dbReference>